<organism evidence="1 2">
    <name type="scientific">Elstera cyanobacteriorum</name>
    <dbReference type="NCBI Taxonomy" id="2022747"/>
    <lineage>
        <taxon>Bacteria</taxon>
        <taxon>Pseudomonadati</taxon>
        <taxon>Pseudomonadota</taxon>
        <taxon>Alphaproteobacteria</taxon>
        <taxon>Rhodospirillales</taxon>
        <taxon>Rhodospirillaceae</taxon>
        <taxon>Elstera</taxon>
    </lineage>
</organism>
<dbReference type="EMBL" id="NOXS01000035">
    <property type="protein sequence ID" value="OYQ16796.1"/>
    <property type="molecule type" value="Genomic_DNA"/>
</dbReference>
<dbReference type="RefSeq" id="WP_094410434.1">
    <property type="nucleotide sequence ID" value="NZ_BMJZ01000003.1"/>
</dbReference>
<evidence type="ECO:0000313" key="2">
    <source>
        <dbReference type="Proteomes" id="UP000216361"/>
    </source>
</evidence>
<dbReference type="OrthoDB" id="9865233at2"/>
<comment type="caution">
    <text evidence="1">The sequence shown here is derived from an EMBL/GenBank/DDBJ whole genome shotgun (WGS) entry which is preliminary data.</text>
</comment>
<proteinExistence type="predicted"/>
<dbReference type="Proteomes" id="UP000216361">
    <property type="component" value="Unassembled WGS sequence"/>
</dbReference>
<evidence type="ECO:0000313" key="1">
    <source>
        <dbReference type="EMBL" id="OYQ16796.1"/>
    </source>
</evidence>
<dbReference type="AlphaFoldDB" id="A0A255XIJ6"/>
<gene>
    <name evidence="1" type="ORF">CHR90_17615</name>
</gene>
<sequence length="158" mass="17327">MADTRPVTPQDFWPLFETWAKTRITPGILALPHGWAEWAVSDFLAHSQAPTNGPAPDISRNLHLFPGRDRAALLLNRSHPDTQAYALVLHAQPLSQVGRDFTLGVEQEFHQLSHGRLDPAAGAAIPVVLALCHSADCPPICGGRVFSGISRFRLAQRR</sequence>
<reference evidence="1 2" key="1">
    <citation type="submission" date="2017-07" db="EMBL/GenBank/DDBJ databases">
        <title>Elstera cyanobacteriorum sp. nov., a novel bacterium isolated from cyanobacterial aggregates in a eutrophic lake.</title>
        <authorList>
            <person name="Cai H."/>
        </authorList>
    </citation>
    <scope>NUCLEOTIDE SEQUENCE [LARGE SCALE GENOMIC DNA]</scope>
    <source>
        <strain evidence="1 2">TH019</strain>
    </source>
</reference>
<accession>A0A255XIJ6</accession>
<name>A0A255XIJ6_9PROT</name>
<keyword evidence="2" id="KW-1185">Reference proteome</keyword>
<protein>
    <submittedName>
        <fullName evidence="1">Uncharacterized protein</fullName>
    </submittedName>
</protein>